<proteinExistence type="predicted"/>
<reference evidence="1" key="1">
    <citation type="submission" date="2020-05" db="EMBL/GenBank/DDBJ databases">
        <title>Large-scale comparative analyses of tick genomes elucidate their genetic diversity and vector capacities.</title>
        <authorList>
            <person name="Jia N."/>
            <person name="Wang J."/>
            <person name="Shi W."/>
            <person name="Du L."/>
            <person name="Sun Y."/>
            <person name="Zhan W."/>
            <person name="Jiang J."/>
            <person name="Wang Q."/>
            <person name="Zhang B."/>
            <person name="Ji P."/>
            <person name="Sakyi L.B."/>
            <person name="Cui X."/>
            <person name="Yuan T."/>
            <person name="Jiang B."/>
            <person name="Yang W."/>
            <person name="Lam T.T.-Y."/>
            <person name="Chang Q."/>
            <person name="Ding S."/>
            <person name="Wang X."/>
            <person name="Zhu J."/>
            <person name="Ruan X."/>
            <person name="Zhao L."/>
            <person name="Wei J."/>
            <person name="Que T."/>
            <person name="Du C."/>
            <person name="Cheng J."/>
            <person name="Dai P."/>
            <person name="Han X."/>
            <person name="Huang E."/>
            <person name="Gao Y."/>
            <person name="Liu J."/>
            <person name="Shao H."/>
            <person name="Ye R."/>
            <person name="Li L."/>
            <person name="Wei W."/>
            <person name="Wang X."/>
            <person name="Wang C."/>
            <person name="Yang T."/>
            <person name="Huo Q."/>
            <person name="Li W."/>
            <person name="Guo W."/>
            <person name="Chen H."/>
            <person name="Zhou L."/>
            <person name="Ni X."/>
            <person name="Tian J."/>
            <person name="Zhou Y."/>
            <person name="Sheng Y."/>
            <person name="Liu T."/>
            <person name="Pan Y."/>
            <person name="Xia L."/>
            <person name="Li J."/>
            <person name="Zhao F."/>
            <person name="Cao W."/>
        </authorList>
    </citation>
    <scope>NUCLEOTIDE SEQUENCE</scope>
    <source>
        <strain evidence="1">Hyas-2018</strain>
    </source>
</reference>
<sequence length="780" mass="86530">MERRDPEPPSTASSKGSKKSKRSRPSKRSNTESPYAEASVQSTATAQPASDVGQPDLDRTAGSAVQERTKTKKSRRSRKGSSEVAGIAKTADQNRPESERSVTSTVLEGSDVKKGRRAKKRRSIPSDSLEAPKREEEEQGRAALPARQTEPELINQLQQPQEYKNRAELYLRSSAIRDDRKTREGGDLNLGGEIAPVSPLILVVTIYSNTTINRRRLFDAAVLSVFAVNVVAVVWLLIRAWDGEDIYVKVLGLGTFRGLRVAVEGQPVYMFRGIQFARSPEGLLRFAPASAVYVRNSTDVDARIPKPGCVQKPYEAHGQVIRSNEGTTEDCLHLNVWTPCTESIMPGCRKTVLVFFHAIEFQNGDNNYYDGRWLAGLGQLVVVAPNFRLGAFGFLSIGCLLGDMQCTSTDVALGDQRMAVQWVVDHISSFGGNSSDVVLMGSGSGAWSVGAHLLTDGMDGPRFWSHERFAKVILLSESPFRRYFDDKSHEMPSLLGCSRGGTVEMLHCLRTVPPREIVRVTSEVVHYFGPSASATPGIKDARRVIGRRFLLGTVSNEGTHLFDYLRRTSRPEADMGYVLAMFLKLIYHINNGGEIIDAYRKTVAPVGNATADYWAYELLGDLFYKCPLLRLGHELSTKGRNLVYGYVFDHRASFALFNDTTGSARFMDLDFVFGRPLDGSRMANDQEQDLSRRMIEMWSAFAKTGNLPFVDGQPWPTYTDDGKDIQVRISLTQLEEVRDYRKQSCAVLPSFVDHTMSTGVPTVNATGGHSSRTSRKFFSV</sequence>
<organism evidence="1 2">
    <name type="scientific">Hyalomma asiaticum</name>
    <name type="common">Tick</name>
    <dbReference type="NCBI Taxonomy" id="266040"/>
    <lineage>
        <taxon>Eukaryota</taxon>
        <taxon>Metazoa</taxon>
        <taxon>Ecdysozoa</taxon>
        <taxon>Arthropoda</taxon>
        <taxon>Chelicerata</taxon>
        <taxon>Arachnida</taxon>
        <taxon>Acari</taxon>
        <taxon>Parasitiformes</taxon>
        <taxon>Ixodida</taxon>
        <taxon>Ixodoidea</taxon>
        <taxon>Ixodidae</taxon>
        <taxon>Hyalomminae</taxon>
        <taxon>Hyalomma</taxon>
    </lineage>
</organism>
<evidence type="ECO:0000313" key="1">
    <source>
        <dbReference type="EMBL" id="KAH6923683.1"/>
    </source>
</evidence>
<name>A0ACB7RM12_HYAAI</name>
<protein>
    <submittedName>
        <fullName evidence="1">Uncharacterized protein</fullName>
    </submittedName>
</protein>
<gene>
    <name evidence="1" type="ORF">HPB50_005145</name>
</gene>
<dbReference type="Proteomes" id="UP000821845">
    <property type="component" value="Chromosome 8"/>
</dbReference>
<comment type="caution">
    <text evidence="1">The sequence shown here is derived from an EMBL/GenBank/DDBJ whole genome shotgun (WGS) entry which is preliminary data.</text>
</comment>
<keyword evidence="2" id="KW-1185">Reference proteome</keyword>
<dbReference type="EMBL" id="CM023488">
    <property type="protein sequence ID" value="KAH6923683.1"/>
    <property type="molecule type" value="Genomic_DNA"/>
</dbReference>
<accession>A0ACB7RM12</accession>
<evidence type="ECO:0000313" key="2">
    <source>
        <dbReference type="Proteomes" id="UP000821845"/>
    </source>
</evidence>